<sequence length="220" mass="22494">MIELAAFDVAGTTVQEYGAVYVALREAVEAAGATPGTGDIDRSMGADKREAIHALLGGPSPETVEDVFADFHRRLTSAYAARKPEPLPGVEKAFAVLRAAGVKVALTTGFDRSITEALLGLLGWDSAVVDAVVCADDVAAGRPAPYMVFRAMELTRVHAASSVLTAGDTVLDLRAGTNAGAGFVVGVLTGSMNAAQLGGERHTHLLPGVADVPALLGLGG</sequence>
<dbReference type="NCBIfam" id="TIGR03351">
    <property type="entry name" value="PhnX-like"/>
    <property type="match status" value="1"/>
</dbReference>
<dbReference type="Proteomes" id="UP000272400">
    <property type="component" value="Unassembled WGS sequence"/>
</dbReference>
<dbReference type="InterPro" id="IPR036412">
    <property type="entry name" value="HAD-like_sf"/>
</dbReference>
<organism evidence="1 2">
    <name type="scientific">Actinocorallia herbida</name>
    <dbReference type="NCBI Taxonomy" id="58109"/>
    <lineage>
        <taxon>Bacteria</taxon>
        <taxon>Bacillati</taxon>
        <taxon>Actinomycetota</taxon>
        <taxon>Actinomycetes</taxon>
        <taxon>Streptosporangiales</taxon>
        <taxon>Thermomonosporaceae</taxon>
        <taxon>Actinocorallia</taxon>
    </lineage>
</organism>
<dbReference type="SFLD" id="SFLDS00003">
    <property type="entry name" value="Haloacid_Dehalogenase"/>
    <property type="match status" value="1"/>
</dbReference>
<dbReference type="SFLD" id="SFLDG01129">
    <property type="entry name" value="C1.5:_HAD__Beta-PGM__Phosphata"/>
    <property type="match status" value="1"/>
</dbReference>
<name>A0A3N1D3Q4_9ACTN</name>
<dbReference type="EMBL" id="RJKE01000001">
    <property type="protein sequence ID" value="ROO88164.1"/>
    <property type="molecule type" value="Genomic_DNA"/>
</dbReference>
<keyword evidence="1" id="KW-0378">Hydrolase</keyword>
<dbReference type="PANTHER" id="PTHR43434">
    <property type="entry name" value="PHOSPHOGLYCOLATE PHOSPHATASE"/>
    <property type="match status" value="1"/>
</dbReference>
<reference evidence="1 2" key="1">
    <citation type="submission" date="2018-11" db="EMBL/GenBank/DDBJ databases">
        <title>Sequencing the genomes of 1000 actinobacteria strains.</title>
        <authorList>
            <person name="Klenk H.-P."/>
        </authorList>
    </citation>
    <scope>NUCLEOTIDE SEQUENCE [LARGE SCALE GENOMIC DNA]</scope>
    <source>
        <strain evidence="1 2">DSM 44254</strain>
    </source>
</reference>
<comment type="caution">
    <text evidence="1">The sequence shown here is derived from an EMBL/GenBank/DDBJ whole genome shotgun (WGS) entry which is preliminary data.</text>
</comment>
<dbReference type="GO" id="GO:0005829">
    <property type="term" value="C:cytosol"/>
    <property type="evidence" value="ECO:0007669"/>
    <property type="project" value="TreeGrafter"/>
</dbReference>
<dbReference type="GO" id="GO:0008967">
    <property type="term" value="F:phosphoglycolate phosphatase activity"/>
    <property type="evidence" value="ECO:0007669"/>
    <property type="project" value="TreeGrafter"/>
</dbReference>
<dbReference type="Pfam" id="PF00702">
    <property type="entry name" value="Hydrolase"/>
    <property type="match status" value="1"/>
</dbReference>
<dbReference type="InterPro" id="IPR023214">
    <property type="entry name" value="HAD_sf"/>
</dbReference>
<protein>
    <submittedName>
        <fullName evidence="1">Phosphonatase-like hydrolase</fullName>
    </submittedName>
</protein>
<dbReference type="Gene3D" id="1.10.150.240">
    <property type="entry name" value="Putative phosphatase, domain 2"/>
    <property type="match status" value="1"/>
</dbReference>
<keyword evidence="2" id="KW-1185">Reference proteome</keyword>
<proteinExistence type="predicted"/>
<dbReference type="InterPro" id="IPR023198">
    <property type="entry name" value="PGP-like_dom2"/>
</dbReference>
<evidence type="ECO:0000313" key="1">
    <source>
        <dbReference type="EMBL" id="ROO88164.1"/>
    </source>
</evidence>
<dbReference type="AlphaFoldDB" id="A0A3N1D3Q4"/>
<dbReference type="SUPFAM" id="SSF56784">
    <property type="entry name" value="HAD-like"/>
    <property type="match status" value="1"/>
</dbReference>
<dbReference type="GO" id="GO:0006281">
    <property type="term" value="P:DNA repair"/>
    <property type="evidence" value="ECO:0007669"/>
    <property type="project" value="TreeGrafter"/>
</dbReference>
<dbReference type="OrthoDB" id="5504491at2"/>
<gene>
    <name evidence="1" type="ORF">EDD29_5826</name>
</gene>
<dbReference type="RefSeq" id="WP_123667433.1">
    <property type="nucleotide sequence ID" value="NZ_RJKE01000001.1"/>
</dbReference>
<dbReference type="Gene3D" id="3.40.50.1000">
    <property type="entry name" value="HAD superfamily/HAD-like"/>
    <property type="match status" value="1"/>
</dbReference>
<dbReference type="InterPro" id="IPR022468">
    <property type="entry name" value="PhnX-like"/>
</dbReference>
<evidence type="ECO:0000313" key="2">
    <source>
        <dbReference type="Proteomes" id="UP000272400"/>
    </source>
</evidence>
<dbReference type="InterPro" id="IPR050155">
    <property type="entry name" value="HAD-like_hydrolase_sf"/>
</dbReference>
<dbReference type="PANTHER" id="PTHR43434:SF19">
    <property type="entry name" value="PHOSPHONOACETALDEHYDE HYDROLASE"/>
    <property type="match status" value="1"/>
</dbReference>
<accession>A0A3N1D3Q4</accession>